<feature type="signal peptide" evidence="4">
    <location>
        <begin position="1"/>
        <end position="18"/>
    </location>
</feature>
<evidence type="ECO:0000256" key="3">
    <source>
        <dbReference type="ARBA" id="ARBA00022729"/>
    </source>
</evidence>
<dbReference type="Proteomes" id="UP001597062">
    <property type="component" value="Unassembled WGS sequence"/>
</dbReference>
<keyword evidence="6" id="KW-1185">Reference proteome</keyword>
<evidence type="ECO:0000313" key="5">
    <source>
        <dbReference type="EMBL" id="MFD0993194.1"/>
    </source>
</evidence>
<comment type="function">
    <text evidence="1">May be involved in the biogenesis of curli organelles.</text>
</comment>
<keyword evidence="3 4" id="KW-0732">Signal</keyword>
<evidence type="ECO:0000256" key="2">
    <source>
        <dbReference type="ARBA" id="ARBA00014031"/>
    </source>
</evidence>
<reference evidence="6" key="1">
    <citation type="journal article" date="2019" name="Int. J. Syst. Evol. Microbiol.">
        <title>The Global Catalogue of Microorganisms (GCM) 10K type strain sequencing project: providing services to taxonomists for standard genome sequencing and annotation.</title>
        <authorList>
            <consortium name="The Broad Institute Genomics Platform"/>
            <consortium name="The Broad Institute Genome Sequencing Center for Infectious Disease"/>
            <person name="Wu L."/>
            <person name="Ma J."/>
        </authorList>
    </citation>
    <scope>NUCLEOTIDE SEQUENCE [LARGE SCALE GENOMIC DNA]</scope>
    <source>
        <strain evidence="6">CCUG 60527</strain>
    </source>
</reference>
<organism evidence="5 6">
    <name type="scientific">Tenacibaculum geojense</name>
    <dbReference type="NCBI Taxonomy" id="915352"/>
    <lineage>
        <taxon>Bacteria</taxon>
        <taxon>Pseudomonadati</taxon>
        <taxon>Bacteroidota</taxon>
        <taxon>Flavobacteriia</taxon>
        <taxon>Flavobacteriales</taxon>
        <taxon>Flavobacteriaceae</taxon>
        <taxon>Tenacibaculum</taxon>
    </lineage>
</organism>
<name>A0ABW3JT39_9FLAO</name>
<evidence type="ECO:0000256" key="4">
    <source>
        <dbReference type="SAM" id="SignalP"/>
    </source>
</evidence>
<evidence type="ECO:0000313" key="6">
    <source>
        <dbReference type="Proteomes" id="UP001597062"/>
    </source>
</evidence>
<dbReference type="InterPro" id="IPR018893">
    <property type="entry name" value="T8SS_CsgF"/>
</dbReference>
<dbReference type="Pfam" id="PF10614">
    <property type="entry name" value="CsgF"/>
    <property type="match status" value="1"/>
</dbReference>
<comment type="caution">
    <text evidence="5">The sequence shown here is derived from an EMBL/GenBank/DDBJ whole genome shotgun (WGS) entry which is preliminary data.</text>
</comment>
<accession>A0ABW3JT39</accession>
<dbReference type="EMBL" id="JBHTJR010000045">
    <property type="protein sequence ID" value="MFD0993194.1"/>
    <property type="molecule type" value="Genomic_DNA"/>
</dbReference>
<evidence type="ECO:0000256" key="1">
    <source>
        <dbReference type="ARBA" id="ARBA00003989"/>
    </source>
</evidence>
<gene>
    <name evidence="5" type="ORF">ACFQ1U_08255</name>
</gene>
<protein>
    <recommendedName>
        <fullName evidence="2">Curli production assembly/transport component CsgF</fullName>
    </recommendedName>
</protein>
<feature type="chain" id="PRO_5046479388" description="Curli production assembly/transport component CsgF" evidence="4">
    <location>
        <begin position="19"/>
        <end position="135"/>
    </location>
</feature>
<proteinExistence type="predicted"/>
<dbReference type="RefSeq" id="WP_386107201.1">
    <property type="nucleotide sequence ID" value="NZ_JBHTJR010000045.1"/>
</dbReference>
<sequence length="135" mass="14987">MKTQLLLLFFCMSSLVYSQDIVYKPISPFFGGDSFNYQQIMASVNAQNDFTEESQSGFNEQSELDNFTDSLNRRLLNSLSQSLFQEQLGDAELTVGTYYFGSLLVEITPGIDGLNVSILNTQTGEQTQITIPGNG</sequence>